<dbReference type="HOGENOM" id="CLU_2767487_0_0_5"/>
<dbReference type="InterPro" id="IPR036901">
    <property type="entry name" value="Asp/Orn_carbamoylTrfase_sf"/>
</dbReference>
<dbReference type="Gene3D" id="3.40.50.1370">
    <property type="entry name" value="Aspartate/ornithine carbamoyltransferase"/>
    <property type="match status" value="1"/>
</dbReference>
<evidence type="ECO:0000313" key="3">
    <source>
        <dbReference type="Proteomes" id="UP000009017"/>
    </source>
</evidence>
<organism evidence="2 3">
    <name type="scientific">Bartonella melophagi K-2C</name>
    <dbReference type="NCBI Taxonomy" id="1094557"/>
    <lineage>
        <taxon>Bacteria</taxon>
        <taxon>Pseudomonadati</taxon>
        <taxon>Pseudomonadota</taxon>
        <taxon>Alphaproteobacteria</taxon>
        <taxon>Hyphomicrobiales</taxon>
        <taxon>Bartonellaceae</taxon>
        <taxon>Bartonella</taxon>
    </lineage>
</organism>
<dbReference type="GO" id="GO:0016743">
    <property type="term" value="F:carboxyl- or carbamoyltransferase activity"/>
    <property type="evidence" value="ECO:0007669"/>
    <property type="project" value="InterPro"/>
</dbReference>
<comment type="caution">
    <text evidence="2">The sequence shown here is derived from an EMBL/GenBank/DDBJ whole genome shotgun (WGS) entry which is preliminary data.</text>
</comment>
<dbReference type="AlphaFoldDB" id="J0R0E4"/>
<evidence type="ECO:0000256" key="1">
    <source>
        <dbReference type="ARBA" id="ARBA00022679"/>
    </source>
</evidence>
<dbReference type="GO" id="GO:0016597">
    <property type="term" value="F:amino acid binding"/>
    <property type="evidence" value="ECO:0007669"/>
    <property type="project" value="InterPro"/>
</dbReference>
<sequence>MTNALRHFTDLSILTPQIARAIIDYAAILKTTFKAEQNSKSFVGKTLVMIFKNRLHALAFHLILECKSW</sequence>
<accession>J0R0E4</accession>
<dbReference type="PATRIC" id="fig|1094557.3.peg.115"/>
<keyword evidence="1" id="KW-0808">Transferase</keyword>
<proteinExistence type="predicted"/>
<protein>
    <recommendedName>
        <fullName evidence="4">Ornithine carbamoyltransferase</fullName>
    </recommendedName>
</protein>
<gene>
    <name evidence="2" type="ORF">ME3_00114</name>
</gene>
<dbReference type="Proteomes" id="UP000009017">
    <property type="component" value="Unassembled WGS sequence"/>
</dbReference>
<reference evidence="2 3" key="1">
    <citation type="submission" date="2012-03" db="EMBL/GenBank/DDBJ databases">
        <title>The Genome Sequence of Bartonella melophagi K-2C.</title>
        <authorList>
            <consortium name="The Broad Institute Genome Sequencing Platform"/>
            <consortium name="The Broad Institute Genome Sequencing Center for Infectious Disease"/>
            <person name="Feldgarden M."/>
            <person name="Kirby J."/>
            <person name="Kosoy M."/>
            <person name="Birtles R."/>
            <person name="Probert W.S."/>
            <person name="Chiaraviglio L."/>
            <person name="Young S.K."/>
            <person name="Zeng Q."/>
            <person name="Gargeya S."/>
            <person name="Fitzgerald M."/>
            <person name="Haas B."/>
            <person name="Abouelleil A."/>
            <person name="Alvarado L."/>
            <person name="Arachchi H.M."/>
            <person name="Berlin A."/>
            <person name="Chapman S.B."/>
            <person name="Gearin G."/>
            <person name="Goldberg J."/>
            <person name="Griggs A."/>
            <person name="Gujja S."/>
            <person name="Hansen M."/>
            <person name="Heiman D."/>
            <person name="Howarth C."/>
            <person name="Larimer J."/>
            <person name="Lui A."/>
            <person name="MacDonald P.J.P."/>
            <person name="McCowen C."/>
            <person name="Montmayeur A."/>
            <person name="Murphy C."/>
            <person name="Neiman D."/>
            <person name="Pearson M."/>
            <person name="Priest M."/>
            <person name="Roberts A."/>
            <person name="Saif S."/>
            <person name="Shea T."/>
            <person name="Sisk P."/>
            <person name="Stolte C."/>
            <person name="Sykes S."/>
            <person name="Wortman J."/>
            <person name="Nusbaum C."/>
            <person name="Birren B."/>
        </authorList>
    </citation>
    <scope>NUCLEOTIDE SEQUENCE [LARGE SCALE GENOMIC DNA]</scope>
    <source>
        <strain evidence="2 3">K-2C</strain>
    </source>
</reference>
<dbReference type="EMBL" id="AIMA01000003">
    <property type="protein sequence ID" value="EJF91891.1"/>
    <property type="molecule type" value="Genomic_DNA"/>
</dbReference>
<dbReference type="GO" id="GO:0006520">
    <property type="term" value="P:amino acid metabolic process"/>
    <property type="evidence" value="ECO:0007669"/>
    <property type="project" value="InterPro"/>
</dbReference>
<keyword evidence="3" id="KW-1185">Reference proteome</keyword>
<evidence type="ECO:0008006" key="4">
    <source>
        <dbReference type="Google" id="ProtNLM"/>
    </source>
</evidence>
<name>J0R0E4_9HYPH</name>
<evidence type="ECO:0000313" key="2">
    <source>
        <dbReference type="EMBL" id="EJF91891.1"/>
    </source>
</evidence>